<accession>A0A0P1BS66</accession>
<protein>
    <submittedName>
        <fullName evidence="1">Uncharacterized protein</fullName>
    </submittedName>
</protein>
<name>A0A0P1BS66_9BASI</name>
<dbReference type="AlphaFoldDB" id="A0A0P1BS66"/>
<evidence type="ECO:0000313" key="1">
    <source>
        <dbReference type="EMBL" id="CEH19243.1"/>
    </source>
</evidence>
<dbReference type="EMBL" id="CCYA01000290">
    <property type="protein sequence ID" value="CEH19243.1"/>
    <property type="molecule type" value="Genomic_DNA"/>
</dbReference>
<reference evidence="2" key="1">
    <citation type="submission" date="2014-09" db="EMBL/GenBank/DDBJ databases">
        <authorList>
            <person name="Sharma Rahul"/>
            <person name="Thines Marco"/>
        </authorList>
    </citation>
    <scope>NUCLEOTIDE SEQUENCE [LARGE SCALE GENOMIC DNA]</scope>
</reference>
<organism evidence="1 2">
    <name type="scientific">Ceraceosorus bombacis</name>
    <dbReference type="NCBI Taxonomy" id="401625"/>
    <lineage>
        <taxon>Eukaryota</taxon>
        <taxon>Fungi</taxon>
        <taxon>Dikarya</taxon>
        <taxon>Basidiomycota</taxon>
        <taxon>Ustilaginomycotina</taxon>
        <taxon>Exobasidiomycetes</taxon>
        <taxon>Ceraceosorales</taxon>
        <taxon>Ceraceosoraceae</taxon>
        <taxon>Ceraceosorus</taxon>
    </lineage>
</organism>
<sequence>MLHVIRAAVKLAYIIDEVVDWDSRRTGTSCNKGFSGYAVGPSRIDTPLI</sequence>
<evidence type="ECO:0000313" key="2">
    <source>
        <dbReference type="Proteomes" id="UP000054845"/>
    </source>
</evidence>
<proteinExistence type="predicted"/>
<dbReference type="Proteomes" id="UP000054845">
    <property type="component" value="Unassembled WGS sequence"/>
</dbReference>
<keyword evidence="2" id="KW-1185">Reference proteome</keyword>